<sequence>MVELLPGQVEVSQSRETSSWQLPATHSTQQDCPTGTAIPRLPHRCANGCSSKGMLPTSILRVERYDTQTHEWRRVTSMPKPCHDFGTGVLDGQVYTVGGHDGTSYLSSVERYNPATNEWSSNVASLSVARSGIAVAVIGGYLYALGGFDGITPVSTVERYDPQMNMWFRVAPMNARRTGAAVAVLEGYLYVIGGSDGSSPLNSVERYNPVEDCWHHCPSLSSWREKAGCAVYRNMIYVAGGKDERLELNTVERFNPESNQWSTVRPMQNKRNQALRKYEEQAPRWQFLCGADEVDKSVTVCGVQWIIQIKVGNEQ</sequence>
<evidence type="ECO:0000313" key="4">
    <source>
        <dbReference type="EMBL" id="KAG2469621.1"/>
    </source>
</evidence>
<keyword evidence="2" id="KW-0677">Repeat</keyword>
<feature type="region of interest" description="Disordered" evidence="3">
    <location>
        <begin position="1"/>
        <end position="35"/>
    </location>
</feature>
<dbReference type="Gene3D" id="2.120.10.80">
    <property type="entry name" value="Kelch-type beta propeller"/>
    <property type="match status" value="1"/>
</dbReference>
<evidence type="ECO:0000256" key="2">
    <source>
        <dbReference type="ARBA" id="ARBA00022737"/>
    </source>
</evidence>
<dbReference type="Proteomes" id="UP000886611">
    <property type="component" value="Unassembled WGS sequence"/>
</dbReference>
<dbReference type="InterPro" id="IPR015915">
    <property type="entry name" value="Kelch-typ_b-propeller"/>
</dbReference>
<accession>A0A8X8BXN8</accession>
<evidence type="ECO:0000256" key="3">
    <source>
        <dbReference type="SAM" id="MobiDB-lite"/>
    </source>
</evidence>
<dbReference type="PANTHER" id="PTHR46344:SF27">
    <property type="entry name" value="KELCH REPEAT SUPERFAMILY PROTEIN"/>
    <property type="match status" value="1"/>
</dbReference>
<dbReference type="SUPFAM" id="SSF117281">
    <property type="entry name" value="Kelch motif"/>
    <property type="match status" value="1"/>
</dbReference>
<dbReference type="Pfam" id="PF01344">
    <property type="entry name" value="Kelch_1"/>
    <property type="match status" value="5"/>
</dbReference>
<reference evidence="4 5" key="1">
    <citation type="journal article" date="2021" name="Cell">
        <title>Tracing the genetic footprints of vertebrate landing in non-teleost ray-finned fishes.</title>
        <authorList>
            <person name="Bi X."/>
            <person name="Wang K."/>
            <person name="Yang L."/>
            <person name="Pan H."/>
            <person name="Jiang H."/>
            <person name="Wei Q."/>
            <person name="Fang M."/>
            <person name="Yu H."/>
            <person name="Zhu C."/>
            <person name="Cai Y."/>
            <person name="He Y."/>
            <person name="Gan X."/>
            <person name="Zeng H."/>
            <person name="Yu D."/>
            <person name="Zhu Y."/>
            <person name="Jiang H."/>
            <person name="Qiu Q."/>
            <person name="Yang H."/>
            <person name="Zhang Y.E."/>
            <person name="Wang W."/>
            <person name="Zhu M."/>
            <person name="He S."/>
            <person name="Zhang G."/>
        </authorList>
    </citation>
    <scope>NUCLEOTIDE SEQUENCE [LARGE SCALE GENOMIC DNA]</scope>
    <source>
        <strain evidence="4">Bchr_013</strain>
    </source>
</reference>
<dbReference type="InterPro" id="IPR006652">
    <property type="entry name" value="Kelch_1"/>
</dbReference>
<keyword evidence="5" id="KW-1185">Reference proteome</keyword>
<organism evidence="4 5">
    <name type="scientific">Polypterus senegalus</name>
    <name type="common">Senegal bichir</name>
    <dbReference type="NCBI Taxonomy" id="55291"/>
    <lineage>
        <taxon>Eukaryota</taxon>
        <taxon>Metazoa</taxon>
        <taxon>Chordata</taxon>
        <taxon>Craniata</taxon>
        <taxon>Vertebrata</taxon>
        <taxon>Euteleostomi</taxon>
        <taxon>Actinopterygii</taxon>
        <taxon>Polypteriformes</taxon>
        <taxon>Polypteridae</taxon>
        <taxon>Polypterus</taxon>
    </lineage>
</organism>
<dbReference type="AlphaFoldDB" id="A0A8X8BXN8"/>
<evidence type="ECO:0000313" key="5">
    <source>
        <dbReference type="Proteomes" id="UP000886611"/>
    </source>
</evidence>
<feature type="compositionally biased region" description="Polar residues" evidence="3">
    <location>
        <begin position="10"/>
        <end position="33"/>
    </location>
</feature>
<keyword evidence="1" id="KW-0880">Kelch repeat</keyword>
<feature type="non-terminal residue" evidence="4">
    <location>
        <position position="315"/>
    </location>
</feature>
<proteinExistence type="predicted"/>
<name>A0A8X8BXN8_POLSE</name>
<dbReference type="SMART" id="SM00612">
    <property type="entry name" value="Kelch"/>
    <property type="match status" value="5"/>
</dbReference>
<dbReference type="EMBL" id="JAATIS010000147">
    <property type="protein sequence ID" value="KAG2469621.1"/>
    <property type="molecule type" value="Genomic_DNA"/>
</dbReference>
<dbReference type="PANTHER" id="PTHR46344">
    <property type="entry name" value="OS02G0202900 PROTEIN"/>
    <property type="match status" value="1"/>
</dbReference>
<feature type="non-terminal residue" evidence="4">
    <location>
        <position position="1"/>
    </location>
</feature>
<protein>
    <submittedName>
        <fullName evidence="4">KLH20 protein</fullName>
    </submittedName>
</protein>
<comment type="caution">
    <text evidence="4">The sequence shown here is derived from an EMBL/GenBank/DDBJ whole genome shotgun (WGS) entry which is preliminary data.</text>
</comment>
<dbReference type="PRINTS" id="PR00501">
    <property type="entry name" value="KELCHREPEAT"/>
</dbReference>
<evidence type="ECO:0000256" key="1">
    <source>
        <dbReference type="ARBA" id="ARBA00022441"/>
    </source>
</evidence>
<gene>
    <name evidence="4" type="primary">Klhl20_0</name>
    <name evidence="4" type="ORF">GTO96_0022443</name>
</gene>